<keyword evidence="9 17" id="KW-0418">Kinase</keyword>
<dbReference type="Proteomes" id="UP000680638">
    <property type="component" value="Unassembled WGS sequence"/>
</dbReference>
<evidence type="ECO:0000256" key="9">
    <source>
        <dbReference type="ARBA" id="ARBA00022777"/>
    </source>
</evidence>
<comment type="catalytic activity">
    <reaction evidence="1">
        <text>ATP + protein L-histidine = ADP + protein N-phospho-L-histidine.</text>
        <dbReference type="EC" id="2.7.13.3"/>
    </reaction>
</comment>
<dbReference type="GO" id="GO:0016301">
    <property type="term" value="F:kinase activity"/>
    <property type="evidence" value="ECO:0007669"/>
    <property type="project" value="UniProtKB-KW"/>
</dbReference>
<evidence type="ECO:0000256" key="11">
    <source>
        <dbReference type="ARBA" id="ARBA00022989"/>
    </source>
</evidence>
<evidence type="ECO:0000256" key="13">
    <source>
        <dbReference type="ARBA" id="ARBA00023136"/>
    </source>
</evidence>
<evidence type="ECO:0000259" key="15">
    <source>
        <dbReference type="PROSITE" id="PS50109"/>
    </source>
</evidence>
<dbReference type="EMBL" id="BORW01000028">
    <property type="protein sequence ID" value="GIO69229.1"/>
    <property type="molecule type" value="Genomic_DNA"/>
</dbReference>
<evidence type="ECO:0000256" key="3">
    <source>
        <dbReference type="ARBA" id="ARBA00012438"/>
    </source>
</evidence>
<dbReference type="InterPro" id="IPR050398">
    <property type="entry name" value="HssS/ArlS-like"/>
</dbReference>
<dbReference type="EC" id="2.7.13.3" evidence="3"/>
<dbReference type="SMART" id="SM00304">
    <property type="entry name" value="HAMP"/>
    <property type="match status" value="1"/>
</dbReference>
<feature type="transmembrane region" description="Helical" evidence="14">
    <location>
        <begin position="57"/>
        <end position="82"/>
    </location>
</feature>
<evidence type="ECO:0000259" key="16">
    <source>
        <dbReference type="PROSITE" id="PS50885"/>
    </source>
</evidence>
<keyword evidence="4" id="KW-1003">Cell membrane</keyword>
<keyword evidence="5" id="KW-0597">Phosphoprotein</keyword>
<evidence type="ECO:0000256" key="12">
    <source>
        <dbReference type="ARBA" id="ARBA00023012"/>
    </source>
</evidence>
<reference evidence="17 18" key="1">
    <citation type="submission" date="2021-03" db="EMBL/GenBank/DDBJ databases">
        <title>Antimicrobial resistance genes in bacteria isolated from Japanese honey, and their potential for conferring macrolide and lincosamide resistance in the American foulbrood pathogen Paenibacillus larvae.</title>
        <authorList>
            <person name="Okamoto M."/>
            <person name="Kumagai M."/>
            <person name="Kanamori H."/>
            <person name="Takamatsu D."/>
        </authorList>
    </citation>
    <scope>NUCLEOTIDE SEQUENCE [LARGE SCALE GENOMIC DNA]</scope>
    <source>
        <strain evidence="17 18">J21TS3</strain>
    </source>
</reference>
<dbReference type="Gene3D" id="6.10.340.10">
    <property type="match status" value="1"/>
</dbReference>
<organism evidence="17 18">
    <name type="scientific">Paenibacillus cookii</name>
    <dbReference type="NCBI Taxonomy" id="157839"/>
    <lineage>
        <taxon>Bacteria</taxon>
        <taxon>Bacillati</taxon>
        <taxon>Bacillota</taxon>
        <taxon>Bacilli</taxon>
        <taxon>Bacillales</taxon>
        <taxon>Paenibacillaceae</taxon>
        <taxon>Paenibacillus</taxon>
    </lineage>
</organism>
<dbReference type="PANTHER" id="PTHR45528:SF1">
    <property type="entry name" value="SENSOR HISTIDINE KINASE CPXA"/>
    <property type="match status" value="1"/>
</dbReference>
<dbReference type="InterPro" id="IPR003661">
    <property type="entry name" value="HisK_dim/P_dom"/>
</dbReference>
<dbReference type="SUPFAM" id="SSF55874">
    <property type="entry name" value="ATPase domain of HSP90 chaperone/DNA topoisomerase II/histidine kinase"/>
    <property type="match status" value="1"/>
</dbReference>
<keyword evidence="13 14" id="KW-0472">Membrane</keyword>
<comment type="subcellular location">
    <subcellularLocation>
        <location evidence="2">Cell membrane</location>
        <topology evidence="2">Multi-pass membrane protein</topology>
    </subcellularLocation>
</comment>
<name>A0ABQ4M148_9BACL</name>
<evidence type="ECO:0000256" key="7">
    <source>
        <dbReference type="ARBA" id="ARBA00022692"/>
    </source>
</evidence>
<feature type="domain" description="Histidine kinase" evidence="15">
    <location>
        <begin position="151"/>
        <end position="366"/>
    </location>
</feature>
<dbReference type="Pfam" id="PF00512">
    <property type="entry name" value="HisKA"/>
    <property type="match status" value="1"/>
</dbReference>
<dbReference type="SMART" id="SM00387">
    <property type="entry name" value="HATPase_c"/>
    <property type="match status" value="1"/>
</dbReference>
<dbReference type="SMART" id="SM00388">
    <property type="entry name" value="HisKA"/>
    <property type="match status" value="1"/>
</dbReference>
<dbReference type="Gene3D" id="3.30.565.10">
    <property type="entry name" value="Histidine kinase-like ATPase, C-terminal domain"/>
    <property type="match status" value="1"/>
</dbReference>
<accession>A0ABQ4M148</accession>
<dbReference type="Gene3D" id="1.10.287.130">
    <property type="match status" value="1"/>
</dbReference>
<protein>
    <recommendedName>
        <fullName evidence="3">histidine kinase</fullName>
        <ecNumber evidence="3">2.7.13.3</ecNumber>
    </recommendedName>
</protein>
<dbReference type="Pfam" id="PF02518">
    <property type="entry name" value="HATPase_c"/>
    <property type="match status" value="1"/>
</dbReference>
<dbReference type="PROSITE" id="PS50885">
    <property type="entry name" value="HAMP"/>
    <property type="match status" value="1"/>
</dbReference>
<evidence type="ECO:0000256" key="14">
    <source>
        <dbReference type="SAM" id="Phobius"/>
    </source>
</evidence>
<sequence>MAKILSRFRLKNMSMLQTFILFHCLYLAAVLTAIVFEFDWAARLQLHFAGHPYGNDWVLPAQIAAMLLTVGIGLVIMGSLFYRLKLKKPLDVLMSASEKISANDLGFHVVYDGKDEMGELCRAFEKMRSQMENNFKALWRSVEERNQLNAIFAHDLRTPLSVMKGYVEFTAAYLPQKKISEEKLLETMQTMQTHILRMERYVEAMNSIQKLEDIPVNRRETAFALLTGQLDDTARRIAGHHGKTFGSRQAADSAKVFVDTDLAMQVFENMMANAARYAAGRIEAEYVVANGMLTITVGDDGPGFSDEALQKALLPFYRSEGPEASGHQGLGLYICSVLCRKHQGGLRAANGPLGGGMVTASFYAELINR</sequence>
<keyword evidence="11 14" id="KW-1133">Transmembrane helix</keyword>
<keyword evidence="8" id="KW-0547">Nucleotide-binding</keyword>
<dbReference type="InterPro" id="IPR036097">
    <property type="entry name" value="HisK_dim/P_sf"/>
</dbReference>
<dbReference type="InterPro" id="IPR003594">
    <property type="entry name" value="HATPase_dom"/>
</dbReference>
<dbReference type="SUPFAM" id="SSF47384">
    <property type="entry name" value="Homodimeric domain of signal transducing histidine kinase"/>
    <property type="match status" value="1"/>
</dbReference>
<evidence type="ECO:0000256" key="4">
    <source>
        <dbReference type="ARBA" id="ARBA00022475"/>
    </source>
</evidence>
<evidence type="ECO:0000256" key="2">
    <source>
        <dbReference type="ARBA" id="ARBA00004651"/>
    </source>
</evidence>
<evidence type="ECO:0000256" key="6">
    <source>
        <dbReference type="ARBA" id="ARBA00022679"/>
    </source>
</evidence>
<keyword evidence="7 14" id="KW-0812">Transmembrane</keyword>
<comment type="caution">
    <text evidence="17">The sequence shown here is derived from an EMBL/GenBank/DDBJ whole genome shotgun (WGS) entry which is preliminary data.</text>
</comment>
<evidence type="ECO:0000256" key="1">
    <source>
        <dbReference type="ARBA" id="ARBA00000085"/>
    </source>
</evidence>
<evidence type="ECO:0000313" key="18">
    <source>
        <dbReference type="Proteomes" id="UP000680638"/>
    </source>
</evidence>
<dbReference type="CDD" id="cd06225">
    <property type="entry name" value="HAMP"/>
    <property type="match status" value="1"/>
</dbReference>
<keyword evidence="12" id="KW-0902">Two-component regulatory system</keyword>
<dbReference type="InterPro" id="IPR005467">
    <property type="entry name" value="His_kinase_dom"/>
</dbReference>
<evidence type="ECO:0000313" key="17">
    <source>
        <dbReference type="EMBL" id="GIO69229.1"/>
    </source>
</evidence>
<feature type="domain" description="HAMP" evidence="16">
    <location>
        <begin position="84"/>
        <end position="136"/>
    </location>
</feature>
<evidence type="ECO:0000256" key="10">
    <source>
        <dbReference type="ARBA" id="ARBA00022840"/>
    </source>
</evidence>
<gene>
    <name evidence="17" type="ORF">J21TS3_40500</name>
</gene>
<dbReference type="PROSITE" id="PS50109">
    <property type="entry name" value="HIS_KIN"/>
    <property type="match status" value="1"/>
</dbReference>
<dbReference type="CDD" id="cd00075">
    <property type="entry name" value="HATPase"/>
    <property type="match status" value="1"/>
</dbReference>
<dbReference type="Pfam" id="PF00672">
    <property type="entry name" value="HAMP"/>
    <property type="match status" value="1"/>
</dbReference>
<keyword evidence="18" id="KW-1185">Reference proteome</keyword>
<dbReference type="CDD" id="cd00082">
    <property type="entry name" value="HisKA"/>
    <property type="match status" value="1"/>
</dbReference>
<evidence type="ECO:0000256" key="8">
    <source>
        <dbReference type="ARBA" id="ARBA00022741"/>
    </source>
</evidence>
<keyword evidence="6" id="KW-0808">Transferase</keyword>
<dbReference type="InterPro" id="IPR036890">
    <property type="entry name" value="HATPase_C_sf"/>
</dbReference>
<dbReference type="PANTHER" id="PTHR45528">
    <property type="entry name" value="SENSOR HISTIDINE KINASE CPXA"/>
    <property type="match status" value="1"/>
</dbReference>
<dbReference type="SUPFAM" id="SSF158472">
    <property type="entry name" value="HAMP domain-like"/>
    <property type="match status" value="1"/>
</dbReference>
<dbReference type="RefSeq" id="WP_212951908.1">
    <property type="nucleotide sequence ID" value="NZ_BORW01000028.1"/>
</dbReference>
<keyword evidence="10" id="KW-0067">ATP-binding</keyword>
<evidence type="ECO:0000256" key="5">
    <source>
        <dbReference type="ARBA" id="ARBA00022553"/>
    </source>
</evidence>
<dbReference type="InterPro" id="IPR003660">
    <property type="entry name" value="HAMP_dom"/>
</dbReference>
<proteinExistence type="predicted"/>